<proteinExistence type="predicted"/>
<comment type="caution">
    <text evidence="2">The sequence shown here is derived from an EMBL/GenBank/DDBJ whole genome shotgun (WGS) entry which is preliminary data.</text>
</comment>
<name>A0ABS5ARB8_9PSEU</name>
<gene>
    <name evidence="2" type="ORF">JOF53_007994</name>
</gene>
<feature type="region of interest" description="Disordered" evidence="1">
    <location>
        <begin position="158"/>
        <end position="257"/>
    </location>
</feature>
<feature type="compositionally biased region" description="Polar residues" evidence="1">
    <location>
        <begin position="232"/>
        <end position="242"/>
    </location>
</feature>
<reference evidence="2 3" key="1">
    <citation type="submission" date="2021-03" db="EMBL/GenBank/DDBJ databases">
        <title>Sequencing the genomes of 1000 actinobacteria strains.</title>
        <authorList>
            <person name="Klenk H.-P."/>
        </authorList>
    </citation>
    <scope>NUCLEOTIDE SEQUENCE [LARGE SCALE GENOMIC DNA]</scope>
    <source>
        <strain evidence="2 3">DSM 44580</strain>
    </source>
</reference>
<feature type="compositionally biased region" description="Polar residues" evidence="1">
    <location>
        <begin position="403"/>
        <end position="417"/>
    </location>
</feature>
<feature type="compositionally biased region" description="Low complexity" evidence="1">
    <location>
        <begin position="166"/>
        <end position="184"/>
    </location>
</feature>
<feature type="region of interest" description="Disordered" evidence="1">
    <location>
        <begin position="379"/>
        <end position="417"/>
    </location>
</feature>
<dbReference type="Proteomes" id="UP001519363">
    <property type="component" value="Unassembled WGS sequence"/>
</dbReference>
<organism evidence="2 3">
    <name type="scientific">Crossiella equi</name>
    <dbReference type="NCBI Taxonomy" id="130796"/>
    <lineage>
        <taxon>Bacteria</taxon>
        <taxon>Bacillati</taxon>
        <taxon>Actinomycetota</taxon>
        <taxon>Actinomycetes</taxon>
        <taxon>Pseudonocardiales</taxon>
        <taxon>Pseudonocardiaceae</taxon>
        <taxon>Crossiella</taxon>
    </lineage>
</organism>
<dbReference type="EMBL" id="JAGIOO010000001">
    <property type="protein sequence ID" value="MBP2479122.1"/>
    <property type="molecule type" value="Genomic_DNA"/>
</dbReference>
<evidence type="ECO:0000256" key="1">
    <source>
        <dbReference type="SAM" id="MobiDB-lite"/>
    </source>
</evidence>
<dbReference type="RefSeq" id="WP_209707697.1">
    <property type="nucleotide sequence ID" value="NZ_JAGIOO010000001.1"/>
</dbReference>
<evidence type="ECO:0000313" key="3">
    <source>
        <dbReference type="Proteomes" id="UP001519363"/>
    </source>
</evidence>
<protein>
    <submittedName>
        <fullName evidence="2">Uncharacterized protein</fullName>
    </submittedName>
</protein>
<evidence type="ECO:0000313" key="2">
    <source>
        <dbReference type="EMBL" id="MBP2479122.1"/>
    </source>
</evidence>
<accession>A0ABS5ARB8</accession>
<keyword evidence="3" id="KW-1185">Reference proteome</keyword>
<sequence length="417" mass="44255">MARDHARVYCSIWNDPDFRALSELAQRLYLFLLSQEDMTYSGALPLRLRRWASASASGTVDTISVALGELSEARFVVVDHDAEELLVRALIRRDGIWKQPNVLSAALREAFRISSRVLRTALAEELRRLPAEVTGPGPQLVAAALVAGERTMPPELAAAGRRRGAAPRPVTVPAGTAAGTVAEPVNPPGELPAPTRSGAAGVVRPASGRLDDPGRTAPAEPAVQTPREALQRDQSPNPSGNPCANPLGEGGGGKGEVVPLTWVATQGGGDPRARERARVREEARDLVAEHVPGQPQRVTGRLAAEVSRLLAEGIPSHHIGDGLRLWSGKRVGVGLLPELVSEAMREPQIMQASAPRSRTDDAVAATLAMAARYAIEDQDDTETGRALRARVSGGPSGLRELVSATTSVSTPAWESIR</sequence>